<name>A0A9P3GJN8_9APHY</name>
<feature type="signal peptide" evidence="3">
    <location>
        <begin position="1"/>
        <end position="21"/>
    </location>
</feature>
<proteinExistence type="predicted"/>
<reference evidence="4 5" key="1">
    <citation type="submission" date="2021-08" db="EMBL/GenBank/DDBJ databases">
        <title>Draft Genome Sequence of Phanerochaete sordida strain YK-624.</title>
        <authorList>
            <person name="Mori T."/>
            <person name="Dohra H."/>
            <person name="Suzuki T."/>
            <person name="Kawagishi H."/>
            <person name="Hirai H."/>
        </authorList>
    </citation>
    <scope>NUCLEOTIDE SEQUENCE [LARGE SCALE GENOMIC DNA]</scope>
    <source>
        <strain evidence="4 5">YK-624</strain>
    </source>
</reference>
<accession>A0A9P3GJN8</accession>
<evidence type="ECO:0000256" key="2">
    <source>
        <dbReference type="SAM" id="Phobius"/>
    </source>
</evidence>
<keyword evidence="3" id="KW-0732">Signal</keyword>
<keyword evidence="5" id="KW-1185">Reference proteome</keyword>
<evidence type="ECO:0000256" key="3">
    <source>
        <dbReference type="SAM" id="SignalP"/>
    </source>
</evidence>
<dbReference type="Proteomes" id="UP000703269">
    <property type="component" value="Unassembled WGS sequence"/>
</dbReference>
<keyword evidence="2" id="KW-0812">Transmembrane</keyword>
<comment type="caution">
    <text evidence="4">The sequence shown here is derived from an EMBL/GenBank/DDBJ whole genome shotgun (WGS) entry which is preliminary data.</text>
</comment>
<feature type="region of interest" description="Disordered" evidence="1">
    <location>
        <begin position="479"/>
        <end position="528"/>
    </location>
</feature>
<feature type="chain" id="PRO_5040364347" description="Mid2 domain-containing protein" evidence="3">
    <location>
        <begin position="22"/>
        <end position="528"/>
    </location>
</feature>
<gene>
    <name evidence="4" type="ORF">PsYK624_126190</name>
</gene>
<evidence type="ECO:0000256" key="1">
    <source>
        <dbReference type="SAM" id="MobiDB-lite"/>
    </source>
</evidence>
<feature type="transmembrane region" description="Helical" evidence="2">
    <location>
        <begin position="303"/>
        <end position="326"/>
    </location>
</feature>
<dbReference type="AlphaFoldDB" id="A0A9P3GJN8"/>
<organism evidence="4 5">
    <name type="scientific">Phanerochaete sordida</name>
    <dbReference type="NCBI Taxonomy" id="48140"/>
    <lineage>
        <taxon>Eukaryota</taxon>
        <taxon>Fungi</taxon>
        <taxon>Dikarya</taxon>
        <taxon>Basidiomycota</taxon>
        <taxon>Agaricomycotina</taxon>
        <taxon>Agaricomycetes</taxon>
        <taxon>Polyporales</taxon>
        <taxon>Phanerochaetaceae</taxon>
        <taxon>Phanerochaete</taxon>
    </lineage>
</organism>
<dbReference type="OrthoDB" id="2527908at2759"/>
<sequence length="528" mass="56063">MRFSGRIAMWLSLLTAQHALAQLPNTFRWSFDTAVVAGGLEECLILQVALEPVDNSNPPAGSFGVPPFYMLAFEPGGVPTTSVLGSDPTQLAWQVNHVRGSELMLAVVDSAGNTGGVSDVLYNIAAGSDISCLLPSSPPVVTVQANVSDNLSTCQPWGLTITGGERPYTVVLSQLQSSTITVVTMSDDDDTFTYINRANTDRQMMASVYDALGLWGTSTGAVQSTSTADATCPGLVSSESASASGSIDESFAASIRPFPSAASFSYPASSTTGLSMSASTSIMPSTAAVENRSVSSTSPGVPLAVGLSLGLGIPLLALLVVAVWFCTRKKREQPLKPASPIDMLASPVKSNRYSMRDAIVATSSDLRLYLLGHSRTPSSPNDFETGLAAVPYSDDHAMEANGRRRSTLFSPWERLEPVPETRESAVPSRPHTPTDFAAGHDLYSTVLVDVPAIARTPSPAAAPAHDQIRRIAQVYLRPSSSRGSLSQLRREPEHRDVIPRTASPDSIGSRSSRDGFLQTEDSHYPTTR</sequence>
<evidence type="ECO:0008006" key="6">
    <source>
        <dbReference type="Google" id="ProtNLM"/>
    </source>
</evidence>
<dbReference type="EMBL" id="BPQB01000059">
    <property type="protein sequence ID" value="GJE96422.1"/>
    <property type="molecule type" value="Genomic_DNA"/>
</dbReference>
<protein>
    <recommendedName>
        <fullName evidence="6">Mid2 domain-containing protein</fullName>
    </recommendedName>
</protein>
<feature type="compositionally biased region" description="Basic and acidic residues" evidence="1">
    <location>
        <begin position="488"/>
        <end position="498"/>
    </location>
</feature>
<keyword evidence="2" id="KW-1133">Transmembrane helix</keyword>
<keyword evidence="2" id="KW-0472">Membrane</keyword>
<evidence type="ECO:0000313" key="4">
    <source>
        <dbReference type="EMBL" id="GJE96422.1"/>
    </source>
</evidence>
<feature type="region of interest" description="Disordered" evidence="1">
    <location>
        <begin position="417"/>
        <end position="437"/>
    </location>
</feature>
<evidence type="ECO:0000313" key="5">
    <source>
        <dbReference type="Proteomes" id="UP000703269"/>
    </source>
</evidence>